<gene>
    <name evidence="1" type="ORF">IE4771_CH01076</name>
</gene>
<proteinExistence type="predicted"/>
<protein>
    <submittedName>
        <fullName evidence="1">Uncharacterized protein</fullName>
    </submittedName>
</protein>
<evidence type="ECO:0000313" key="2">
    <source>
        <dbReference type="Proteomes" id="UP000027180"/>
    </source>
</evidence>
<dbReference type="AlphaFoldDB" id="A0A060HTI9"/>
<reference evidence="1 2" key="1">
    <citation type="submission" date="2013-12" db="EMBL/GenBank/DDBJ databases">
        <title>Complete genome sequence of Rhizobium etli bv. mimosae IE4771.</title>
        <authorList>
            <person name="Bustos P."/>
            <person name="Santamaria R.I."/>
            <person name="Lozano L."/>
            <person name="Ormeno-Orrillo E."/>
            <person name="Rogel M.A."/>
            <person name="Romero D."/>
            <person name="Cevallos M.A."/>
            <person name="Martinez-Romero E."/>
            <person name="Gonzalez V."/>
        </authorList>
    </citation>
    <scope>NUCLEOTIDE SEQUENCE [LARGE SCALE GENOMIC DNA]</scope>
    <source>
        <strain evidence="1 2">IE4771</strain>
    </source>
</reference>
<dbReference type="Proteomes" id="UP000027180">
    <property type="component" value="Chromosome"/>
</dbReference>
<dbReference type="KEGG" id="rei:IE4771_CH01076"/>
<dbReference type="EMBL" id="CP006986">
    <property type="protein sequence ID" value="AIC26228.1"/>
    <property type="molecule type" value="Genomic_DNA"/>
</dbReference>
<accession>A0A060HTI9</accession>
<dbReference type="HOGENOM" id="CLU_2540181_0_0_5"/>
<evidence type="ECO:0000313" key="1">
    <source>
        <dbReference type="EMBL" id="AIC26228.1"/>
    </source>
</evidence>
<name>A0A060HTI9_RHIET</name>
<sequence length="83" mass="9105">MPHGVAPLSCPRSSRNARIRVESTPCTMSTKFKPDSSGLDPGIHNQARGLLFLRMERLRCSPGACRMDPRVKPWDDGGEVVLG</sequence>
<organism evidence="1 2">
    <name type="scientific">Rhizobium etli bv. mimosae str. IE4771</name>
    <dbReference type="NCBI Taxonomy" id="1432050"/>
    <lineage>
        <taxon>Bacteria</taxon>
        <taxon>Pseudomonadati</taxon>
        <taxon>Pseudomonadota</taxon>
        <taxon>Alphaproteobacteria</taxon>
        <taxon>Hyphomicrobiales</taxon>
        <taxon>Rhizobiaceae</taxon>
        <taxon>Rhizobium/Agrobacterium group</taxon>
        <taxon>Rhizobium</taxon>
    </lineage>
</organism>